<evidence type="ECO:0000256" key="6">
    <source>
        <dbReference type="ARBA" id="ARBA00023136"/>
    </source>
</evidence>
<evidence type="ECO:0000256" key="5">
    <source>
        <dbReference type="ARBA" id="ARBA00022989"/>
    </source>
</evidence>
<evidence type="ECO:0000313" key="11">
    <source>
        <dbReference type="Proteomes" id="UP000188929"/>
    </source>
</evidence>
<keyword evidence="4" id="KW-0067">ATP-binding</keyword>
<dbReference type="SUPFAM" id="SSF52540">
    <property type="entry name" value="P-loop containing nucleoside triphosphate hydrolases"/>
    <property type="match status" value="1"/>
</dbReference>
<proteinExistence type="predicted"/>
<protein>
    <submittedName>
        <fullName evidence="10">ABC transporter</fullName>
    </submittedName>
</protein>
<dbReference type="SUPFAM" id="SSF90123">
    <property type="entry name" value="ABC transporter transmembrane region"/>
    <property type="match status" value="1"/>
</dbReference>
<dbReference type="SMART" id="SM00382">
    <property type="entry name" value="AAA"/>
    <property type="match status" value="1"/>
</dbReference>
<dbReference type="CDD" id="cd03228">
    <property type="entry name" value="ABCC_MRP_Like"/>
    <property type="match status" value="1"/>
</dbReference>
<reference evidence="11" key="1">
    <citation type="submission" date="2016-10" db="EMBL/GenBank/DDBJ databases">
        <title>Frankia sp. NRRL B-16386 Genome sequencing.</title>
        <authorList>
            <person name="Ghodhbane-Gtari F."/>
            <person name="Swanson E."/>
            <person name="Gueddou A."/>
            <person name="Hezbri K."/>
            <person name="Ktari K."/>
            <person name="Nouioui I."/>
            <person name="Morris K."/>
            <person name="Simpson S."/>
            <person name="Abebe-Akele F."/>
            <person name="Thomas K."/>
            <person name="Gtari M."/>
            <person name="Tisa L.S."/>
        </authorList>
    </citation>
    <scope>NUCLEOTIDE SEQUENCE [LARGE SCALE GENOMIC DNA]</scope>
    <source>
        <strain evidence="11">NRRL B-16386</strain>
    </source>
</reference>
<dbReference type="Pfam" id="PF00005">
    <property type="entry name" value="ABC_tran"/>
    <property type="match status" value="1"/>
</dbReference>
<dbReference type="InterPro" id="IPR011527">
    <property type="entry name" value="ABC1_TM_dom"/>
</dbReference>
<evidence type="ECO:0000256" key="1">
    <source>
        <dbReference type="ARBA" id="ARBA00004651"/>
    </source>
</evidence>
<dbReference type="InterPro" id="IPR027417">
    <property type="entry name" value="P-loop_NTPase"/>
</dbReference>
<feature type="transmembrane region" description="Helical" evidence="7">
    <location>
        <begin position="44"/>
        <end position="65"/>
    </location>
</feature>
<dbReference type="InterPro" id="IPR003593">
    <property type="entry name" value="AAA+_ATPase"/>
</dbReference>
<dbReference type="InterPro" id="IPR036640">
    <property type="entry name" value="ABC1_TM_sf"/>
</dbReference>
<dbReference type="InterPro" id="IPR003439">
    <property type="entry name" value="ABC_transporter-like_ATP-bd"/>
</dbReference>
<comment type="caution">
    <text evidence="10">The sequence shown here is derived from an EMBL/GenBank/DDBJ whole genome shotgun (WGS) entry which is preliminary data.</text>
</comment>
<organism evidence="10 11">
    <name type="scientific">Pseudofrankia asymbiotica</name>
    <dbReference type="NCBI Taxonomy" id="1834516"/>
    <lineage>
        <taxon>Bacteria</taxon>
        <taxon>Bacillati</taxon>
        <taxon>Actinomycetota</taxon>
        <taxon>Actinomycetes</taxon>
        <taxon>Frankiales</taxon>
        <taxon>Frankiaceae</taxon>
        <taxon>Pseudofrankia</taxon>
    </lineage>
</organism>
<dbReference type="GO" id="GO:0005886">
    <property type="term" value="C:plasma membrane"/>
    <property type="evidence" value="ECO:0007669"/>
    <property type="project" value="UniProtKB-SubCell"/>
</dbReference>
<feature type="transmembrane region" description="Helical" evidence="7">
    <location>
        <begin position="230"/>
        <end position="250"/>
    </location>
</feature>
<dbReference type="EMBL" id="MOMC01000076">
    <property type="protein sequence ID" value="ONH24008.1"/>
    <property type="molecule type" value="Genomic_DNA"/>
</dbReference>
<dbReference type="GO" id="GO:0034040">
    <property type="term" value="F:ATPase-coupled lipid transmembrane transporter activity"/>
    <property type="evidence" value="ECO:0007669"/>
    <property type="project" value="TreeGrafter"/>
</dbReference>
<evidence type="ECO:0000256" key="2">
    <source>
        <dbReference type="ARBA" id="ARBA00022692"/>
    </source>
</evidence>
<dbReference type="Gene3D" id="1.20.1560.10">
    <property type="entry name" value="ABC transporter type 1, transmembrane domain"/>
    <property type="match status" value="1"/>
</dbReference>
<dbReference type="PANTHER" id="PTHR24221">
    <property type="entry name" value="ATP-BINDING CASSETTE SUB-FAMILY B"/>
    <property type="match status" value="1"/>
</dbReference>
<feature type="transmembrane region" description="Helical" evidence="7">
    <location>
        <begin position="132"/>
        <end position="161"/>
    </location>
</feature>
<dbReference type="PANTHER" id="PTHR24221:SF654">
    <property type="entry name" value="ATP-BINDING CASSETTE SUB-FAMILY B MEMBER 6"/>
    <property type="match status" value="1"/>
</dbReference>
<dbReference type="PROSITE" id="PS50929">
    <property type="entry name" value="ABC_TM1F"/>
    <property type="match status" value="1"/>
</dbReference>
<evidence type="ECO:0000256" key="4">
    <source>
        <dbReference type="ARBA" id="ARBA00022840"/>
    </source>
</evidence>
<accession>A0A1V2I2G5</accession>
<dbReference type="PROSITE" id="PS00211">
    <property type="entry name" value="ABC_TRANSPORTER_1"/>
    <property type="match status" value="1"/>
</dbReference>
<dbReference type="GO" id="GO:0140359">
    <property type="term" value="F:ABC-type transporter activity"/>
    <property type="evidence" value="ECO:0007669"/>
    <property type="project" value="InterPro"/>
</dbReference>
<keyword evidence="3" id="KW-0547">Nucleotide-binding</keyword>
<dbReference type="AlphaFoldDB" id="A0A1V2I2G5"/>
<keyword evidence="6 7" id="KW-0472">Membrane</keyword>
<feature type="domain" description="ABC transporter" evidence="8">
    <location>
        <begin position="317"/>
        <end position="556"/>
    </location>
</feature>
<sequence length="569" mass="58694">MALLGVLSGVLEFLAMTFLIALAAGQARSGWALPGWLAGGRGPLAAAALLVAAGSAAVTVLAARVTTGVGAAALTAIRGRLTRAYLDADWPAQRAEPTGRLQELATSDAGQVAVGAQHAADAVAGSLRLATFAAAALLVSPLATGALLVVVGVVGGCARFGGRHTRTASRRATEAGSRLGLALTETTLVVADLRVFGVRDAQAAALAERAELAGRLHRETMFQATVTPRLTRDLAVLALTVVLLVVLWLGDLALPTLGLVILLAMRCLAQASALGATVHLIRERLAYVDRVEERLASWTPSRAPGRRAYPQGGAARLALTGVEVRHRDDLPGRGRPALAGLDLALRPGERLGVVGRSGAGKSTLARLLLGLLEPSAGKILIDGVDRAEIDSDDWFGRVATVGQDPTMISGTIADNVRFLRAGISDAAVLAAARAAGLGPELASWPDGIHHATGRHGAALSGGQRQRVALARALVRPVDLLVLDEPSSALDAAAEQALLTAVARADPATTVVIIAHRMSTVLDCDRIAVLEHGRLVALASPADLAGTVGYFRDALLQASVYTPKEAQRVL</sequence>
<keyword evidence="2 7" id="KW-0812">Transmembrane</keyword>
<dbReference type="InterPro" id="IPR039421">
    <property type="entry name" value="Type_1_exporter"/>
</dbReference>
<dbReference type="Gene3D" id="3.40.50.300">
    <property type="entry name" value="P-loop containing nucleotide triphosphate hydrolases"/>
    <property type="match status" value="1"/>
</dbReference>
<evidence type="ECO:0000259" key="9">
    <source>
        <dbReference type="PROSITE" id="PS50929"/>
    </source>
</evidence>
<evidence type="ECO:0000256" key="7">
    <source>
        <dbReference type="SAM" id="Phobius"/>
    </source>
</evidence>
<dbReference type="OrthoDB" id="9806127at2"/>
<keyword evidence="5 7" id="KW-1133">Transmembrane helix</keyword>
<comment type="subcellular location">
    <subcellularLocation>
        <location evidence="1">Cell membrane</location>
        <topology evidence="1">Multi-pass membrane protein</topology>
    </subcellularLocation>
</comment>
<evidence type="ECO:0000313" key="10">
    <source>
        <dbReference type="EMBL" id="ONH24008.1"/>
    </source>
</evidence>
<feature type="transmembrane region" description="Helical" evidence="7">
    <location>
        <begin position="6"/>
        <end position="24"/>
    </location>
</feature>
<dbReference type="PROSITE" id="PS50893">
    <property type="entry name" value="ABC_TRANSPORTER_2"/>
    <property type="match status" value="1"/>
</dbReference>
<feature type="domain" description="ABC transmembrane type-1" evidence="9">
    <location>
        <begin position="1"/>
        <end position="283"/>
    </location>
</feature>
<dbReference type="RefSeq" id="WP_076821089.1">
    <property type="nucleotide sequence ID" value="NZ_MOMC01000076.1"/>
</dbReference>
<keyword evidence="11" id="KW-1185">Reference proteome</keyword>
<dbReference type="InterPro" id="IPR017871">
    <property type="entry name" value="ABC_transporter-like_CS"/>
</dbReference>
<name>A0A1V2I2G5_9ACTN</name>
<dbReference type="STRING" id="1834516.BL253_31400"/>
<dbReference type="Proteomes" id="UP000188929">
    <property type="component" value="Unassembled WGS sequence"/>
</dbReference>
<dbReference type="GO" id="GO:0016887">
    <property type="term" value="F:ATP hydrolysis activity"/>
    <property type="evidence" value="ECO:0007669"/>
    <property type="project" value="InterPro"/>
</dbReference>
<evidence type="ECO:0000259" key="8">
    <source>
        <dbReference type="PROSITE" id="PS50893"/>
    </source>
</evidence>
<dbReference type="GO" id="GO:0005524">
    <property type="term" value="F:ATP binding"/>
    <property type="evidence" value="ECO:0007669"/>
    <property type="project" value="UniProtKB-KW"/>
</dbReference>
<gene>
    <name evidence="10" type="ORF">BL253_31400</name>
</gene>
<evidence type="ECO:0000256" key="3">
    <source>
        <dbReference type="ARBA" id="ARBA00022741"/>
    </source>
</evidence>